<reference evidence="2" key="1">
    <citation type="submission" date="2016-04" db="EMBL/GenBank/DDBJ databases">
        <authorList>
            <person name="Evans L.H."/>
            <person name="Alamgir A."/>
            <person name="Owens N."/>
            <person name="Weber N.D."/>
            <person name="Virtaneva K."/>
            <person name="Barbian K."/>
            <person name="Babar A."/>
            <person name="Rosenke K."/>
        </authorList>
    </citation>
    <scope>NUCLEOTIDE SEQUENCE</scope>
    <source>
        <strain evidence="2">86</strain>
    </source>
</reference>
<proteinExistence type="predicted"/>
<accession>A0A212JUI7</accession>
<dbReference type="PANTHER" id="PTHR39173">
    <property type="entry name" value="ACETYLTRANSFERASE"/>
    <property type="match status" value="1"/>
</dbReference>
<dbReference type="EMBL" id="FLUN01000001">
    <property type="protein sequence ID" value="SBW03057.1"/>
    <property type="molecule type" value="Genomic_DNA"/>
</dbReference>
<evidence type="ECO:0000313" key="2">
    <source>
        <dbReference type="EMBL" id="SBW03057.1"/>
    </source>
</evidence>
<dbReference type="SUPFAM" id="SSF55729">
    <property type="entry name" value="Acyl-CoA N-acyltransferases (Nat)"/>
    <property type="match status" value="1"/>
</dbReference>
<gene>
    <name evidence="2" type="ORF">KL86CLO1_11731</name>
</gene>
<dbReference type="InterPro" id="IPR000182">
    <property type="entry name" value="GNAT_dom"/>
</dbReference>
<name>A0A212JUI7_9FIRM</name>
<dbReference type="Pfam" id="PF13302">
    <property type="entry name" value="Acetyltransf_3"/>
    <property type="match status" value="1"/>
</dbReference>
<keyword evidence="2" id="KW-0808">Transferase</keyword>
<dbReference type="PROSITE" id="PS51186">
    <property type="entry name" value="GNAT"/>
    <property type="match status" value="1"/>
</dbReference>
<dbReference type="GO" id="GO:0016747">
    <property type="term" value="F:acyltransferase activity, transferring groups other than amino-acyl groups"/>
    <property type="evidence" value="ECO:0007669"/>
    <property type="project" value="InterPro"/>
</dbReference>
<dbReference type="PANTHER" id="PTHR39173:SF1">
    <property type="entry name" value="ACETYLTRANSFERASE"/>
    <property type="match status" value="1"/>
</dbReference>
<dbReference type="Gene3D" id="3.40.630.30">
    <property type="match status" value="1"/>
</dbReference>
<organism evidence="2">
    <name type="scientific">uncultured Eubacteriales bacterium</name>
    <dbReference type="NCBI Taxonomy" id="172733"/>
    <lineage>
        <taxon>Bacteria</taxon>
        <taxon>Bacillati</taxon>
        <taxon>Bacillota</taxon>
        <taxon>Clostridia</taxon>
        <taxon>Eubacteriales</taxon>
        <taxon>environmental samples</taxon>
    </lineage>
</organism>
<dbReference type="InterPro" id="IPR016181">
    <property type="entry name" value="Acyl_CoA_acyltransferase"/>
</dbReference>
<feature type="domain" description="N-acetyltransferase" evidence="1">
    <location>
        <begin position="7"/>
        <end position="176"/>
    </location>
</feature>
<protein>
    <submittedName>
        <fullName evidence="2">GCN5-related N-acetyltransferase</fullName>
    </submittedName>
</protein>
<evidence type="ECO:0000259" key="1">
    <source>
        <dbReference type="PROSITE" id="PS51186"/>
    </source>
</evidence>
<dbReference type="AlphaFoldDB" id="A0A212JUI7"/>
<dbReference type="CDD" id="cd04301">
    <property type="entry name" value="NAT_SF"/>
    <property type="match status" value="1"/>
</dbReference>
<sequence length="176" mass="19364">MTADCGLFLRRPTEKDEEQVLAYRQAFLERGDSLDGTAGLCAAATYGGWLSALRDNESPDTVRPGLVDATTFLAVSGADGHLVGMIDIRHRLNAYLEQFGGHIGYSVLPSERRKGCAAEMLRLALEWCRDYGMERVLVTCDSENTASERTILSNGGVLENKVPEGEGRTCRYWISL</sequence>